<name>A0A5S6Q026_TRIMR</name>
<dbReference type="CDD" id="cd00069">
    <property type="entry name" value="GHB_like"/>
    <property type="match status" value="1"/>
</dbReference>
<reference evidence="8 9" key="3">
    <citation type="submission" date="2019-12" db="UniProtKB">
        <authorList>
            <consortium name="WormBaseParasite"/>
        </authorList>
    </citation>
    <scope>IDENTIFICATION</scope>
</reference>
<dbReference type="PANTHER" id="PTHR11515:SF13">
    <property type="entry name" value="GLYCOPROTEIN HORMONE BETA 5, ISOFORM A"/>
    <property type="match status" value="1"/>
</dbReference>
<evidence type="ECO:0000313" key="7">
    <source>
        <dbReference type="Proteomes" id="UP000046395"/>
    </source>
</evidence>
<evidence type="ECO:0000313" key="8">
    <source>
        <dbReference type="WBParaSite" id="TMUE_0000000566.1"/>
    </source>
</evidence>
<evidence type="ECO:0000256" key="3">
    <source>
        <dbReference type="ARBA" id="ARBA00022525"/>
    </source>
</evidence>
<dbReference type="InterPro" id="IPR001545">
    <property type="entry name" value="Gonadotropin_bsu"/>
</dbReference>
<evidence type="ECO:0000256" key="1">
    <source>
        <dbReference type="ARBA" id="ARBA00004613"/>
    </source>
</evidence>
<comment type="similarity">
    <text evidence="2">Belongs to the glycoprotein hormones subunit beta family.</text>
</comment>
<evidence type="ECO:0000256" key="2">
    <source>
        <dbReference type="ARBA" id="ARBA00006552"/>
    </source>
</evidence>
<dbReference type="Proteomes" id="UP000046395">
    <property type="component" value="Unassembled WGS sequence"/>
</dbReference>
<comment type="subcellular location">
    <subcellularLocation>
        <location evidence="1">Secreted</location>
    </subcellularLocation>
</comment>
<feature type="domain" description="Glycoprotein hormone subunit beta" evidence="6">
    <location>
        <begin position="37"/>
        <end position="129"/>
    </location>
</feature>
<accession>A0A5S6Q026</accession>
<dbReference type="Pfam" id="PF00007">
    <property type="entry name" value="Cys_knot"/>
    <property type="match status" value="1"/>
</dbReference>
<evidence type="ECO:0000313" key="9">
    <source>
        <dbReference type="WBParaSite" id="TMUE_3000012226.1"/>
    </source>
</evidence>
<keyword evidence="4" id="KW-1015">Disulfide bond</keyword>
<keyword evidence="5" id="KW-0732">Signal</keyword>
<protein>
    <submittedName>
        <fullName evidence="8 9">Glycoprotein hormone subunit beta domain-containing protein</fullName>
    </submittedName>
</protein>
<reference evidence="7" key="1">
    <citation type="submission" date="2013-11" db="EMBL/GenBank/DDBJ databases">
        <authorList>
            <person name="Aslett M."/>
        </authorList>
    </citation>
    <scope>NUCLEOTIDE SEQUENCE [LARGE SCALE GENOMIC DNA]</scope>
    <source>
        <strain evidence="7">Edinburgh</strain>
    </source>
</reference>
<evidence type="ECO:0000256" key="5">
    <source>
        <dbReference type="SAM" id="SignalP"/>
    </source>
</evidence>
<organism evidence="7 8">
    <name type="scientific">Trichuris muris</name>
    <name type="common">Mouse whipworm</name>
    <dbReference type="NCBI Taxonomy" id="70415"/>
    <lineage>
        <taxon>Eukaryota</taxon>
        <taxon>Metazoa</taxon>
        <taxon>Ecdysozoa</taxon>
        <taxon>Nematoda</taxon>
        <taxon>Enoplea</taxon>
        <taxon>Dorylaimia</taxon>
        <taxon>Trichinellida</taxon>
        <taxon>Trichuridae</taxon>
        <taxon>Trichuris</taxon>
    </lineage>
</organism>
<dbReference type="Gene3D" id="2.10.90.10">
    <property type="entry name" value="Cystine-knot cytokines"/>
    <property type="match status" value="1"/>
</dbReference>
<dbReference type="AlphaFoldDB" id="A0A5S6Q026"/>
<dbReference type="STRING" id="70415.A0A5S6Q026"/>
<reference evidence="7" key="2">
    <citation type="submission" date="2014-03" db="EMBL/GenBank/DDBJ databases">
        <title>The whipworm genome and dual-species transcriptomics of an intimate host-pathogen interaction.</title>
        <authorList>
            <person name="Foth B.J."/>
            <person name="Tsai I.J."/>
            <person name="Reid A.J."/>
            <person name="Bancroft A.J."/>
            <person name="Nichol S."/>
            <person name="Tracey A."/>
            <person name="Holroyd N."/>
            <person name="Cotton J.A."/>
            <person name="Stanley E.J."/>
            <person name="Zarowiecki M."/>
            <person name="Liu J.Z."/>
            <person name="Huckvale T."/>
            <person name="Cooper P.J."/>
            <person name="Grencis R.K."/>
            <person name="Berriman M."/>
        </authorList>
    </citation>
    <scope>NUCLEOTIDE SEQUENCE [LARGE SCALE GENOMIC DNA]</scope>
    <source>
        <strain evidence="7">Edinburgh</strain>
    </source>
</reference>
<dbReference type="WBParaSite" id="TMUE_3000012226.1">
    <property type="protein sequence ID" value="TMUE_3000012226.1"/>
    <property type="gene ID" value="WBGene00294426"/>
</dbReference>
<dbReference type="SUPFAM" id="SSF57501">
    <property type="entry name" value="Cystine-knot cytokines"/>
    <property type="match status" value="1"/>
</dbReference>
<dbReference type="InterPro" id="IPR006208">
    <property type="entry name" value="Glyco_hormone_CN"/>
</dbReference>
<feature type="signal peptide" evidence="5">
    <location>
        <begin position="1"/>
        <end position="15"/>
    </location>
</feature>
<dbReference type="GO" id="GO:0005615">
    <property type="term" value="C:extracellular space"/>
    <property type="evidence" value="ECO:0007669"/>
    <property type="project" value="TreeGrafter"/>
</dbReference>
<sequence length="133" mass="14880">MHYCWTCACLAIAFAMISDLPDQGDLLAPCALRVYNFTVSKTDDNGRSCRGAISTFACYGSCLTYEVGTLEFPYTRWKSVVCNYEKRISRTVTLDDCDEGADAIIRSYRYLEAESCKCKRCRRLSASCSSIPA</sequence>
<dbReference type="InterPro" id="IPR029034">
    <property type="entry name" value="Cystine-knot_cytokine"/>
</dbReference>
<dbReference type="WBParaSite" id="TMUE_0000000566.1">
    <property type="protein sequence ID" value="TMUE_0000000566.1"/>
    <property type="gene ID" value="WBGene00296506"/>
</dbReference>
<keyword evidence="7" id="KW-1185">Reference proteome</keyword>
<keyword evidence="3" id="KW-0964">Secreted</keyword>
<dbReference type="GO" id="GO:0005737">
    <property type="term" value="C:cytoplasm"/>
    <property type="evidence" value="ECO:0007669"/>
    <property type="project" value="TreeGrafter"/>
</dbReference>
<proteinExistence type="inferred from homology"/>
<dbReference type="GO" id="GO:0005179">
    <property type="term" value="F:hormone activity"/>
    <property type="evidence" value="ECO:0007669"/>
    <property type="project" value="InterPro"/>
</dbReference>
<feature type="chain" id="PRO_5044624233" evidence="5">
    <location>
        <begin position="16"/>
        <end position="133"/>
    </location>
</feature>
<evidence type="ECO:0000259" key="6">
    <source>
        <dbReference type="Pfam" id="PF00007"/>
    </source>
</evidence>
<evidence type="ECO:0000256" key="4">
    <source>
        <dbReference type="ARBA" id="ARBA00023157"/>
    </source>
</evidence>
<dbReference type="GO" id="GO:0007186">
    <property type="term" value="P:G protein-coupled receptor signaling pathway"/>
    <property type="evidence" value="ECO:0007669"/>
    <property type="project" value="TreeGrafter"/>
</dbReference>
<dbReference type="PANTHER" id="PTHR11515">
    <property type="entry name" value="GLYCOPROTEIN HORMONE BETA CHAIN"/>
    <property type="match status" value="1"/>
</dbReference>